<sequence length="818" mass="86150">MMKIIFSLLVMFPAALLAEAPLTVSLSPVGIMIEQGTSQQFTPTCTYSVHATDDCTAAGGVTWELSAPTIGTVSSTGLFHWTIAVPTGSLYGAYVVATAGGLHTTAAVYAQFVGDKYYLYTTPAYVTANTYNVAVGSKITLGAGVIINNTSSLTVGRPMQDACNWTTSDATKATVDRHGFVTGIAPGSVTITCNLTGNAVFANSGDSNWVAPGNFWVLTIVNGGTSNVTWYVRPDGGSYYDATNSPAGLCDGKSNLPAAGATAHQCAVDNLRDLWADGVTAYQQQWVIHGGDTVIVAPTAAGVGYNQNLDQVSPYASPAGSAFVPINCNGDTDCTMPTIPSGTSSRHTRILGANYASCHSDSAKTLLNVSYNGYAAFNITDSQYVDIACFEVADKAACSDNGNYVNQCHNGNQNMGKYGIHQSALSSDDNVTDVFIHGLGDDGVIGASGYGLVYNYLHIRATPDAGFNMDDSPWGSGNISVAGGLTMNNSIVEWAGGVEEYPVVHNIPIVESRGQTLGAYGDGFGTGSTVGDWSFDHDLWRYNLSDNLDLLHSGSQSITVTNNLSYAPDGQDYKMGNADTVIFRNNISLGDCQRIFTVIGDEPATGPPNSTNYPPGETPCRASGDQNFVAMSNYGTYIFQGNTFAGYGATGIDEGCGVGWDNCSSANSVFENNIALGISYTQYNVGNITPGLFFIDTSKDTMPPNSGWATRDHNIYYGWKNGPCIDGVLATEICADAKFMNEPALTISDDSLLDNYNFNLTTISQAKYSGTYISATSPDQNGTARANPPSMGALEIIIDTLRHIFSGSSAISGSGSIN</sequence>
<evidence type="ECO:0000256" key="1">
    <source>
        <dbReference type="SAM" id="SignalP"/>
    </source>
</evidence>
<feature type="signal peptide" evidence="1">
    <location>
        <begin position="1"/>
        <end position="18"/>
    </location>
</feature>
<dbReference type="Gene3D" id="2.60.40.1080">
    <property type="match status" value="2"/>
</dbReference>
<proteinExistence type="predicted"/>
<dbReference type="InterPro" id="IPR008964">
    <property type="entry name" value="Invasin/intimin_cell_adhesion"/>
</dbReference>
<dbReference type="SUPFAM" id="SSF49373">
    <property type="entry name" value="Invasin/intimin cell-adhesion fragments"/>
    <property type="match status" value="1"/>
</dbReference>
<reference evidence="3" key="1">
    <citation type="submission" date="2023-03" db="EMBL/GenBank/DDBJ databases">
        <title>Edaphobacter sp.</title>
        <authorList>
            <person name="Huber K.J."/>
            <person name="Papendorf J."/>
            <person name="Pilke C."/>
            <person name="Bunk B."/>
            <person name="Sproeer C."/>
            <person name="Pester M."/>
        </authorList>
    </citation>
    <scope>NUCLEOTIDE SEQUENCE</scope>
    <source>
        <strain evidence="3">DSM 109920</strain>
    </source>
</reference>
<dbReference type="AlphaFoldDB" id="A0AAU7D7T5"/>
<name>A0AAU7D7T5_9BACT</name>
<evidence type="ECO:0000259" key="2">
    <source>
        <dbReference type="SMART" id="SM00635"/>
    </source>
</evidence>
<accession>A0AAU7D7T5</accession>
<dbReference type="RefSeq" id="WP_348269760.1">
    <property type="nucleotide sequence ID" value="NZ_CP121195.1"/>
</dbReference>
<dbReference type="SMART" id="SM00635">
    <property type="entry name" value="BID_2"/>
    <property type="match status" value="2"/>
</dbReference>
<feature type="chain" id="PRO_5043324609" evidence="1">
    <location>
        <begin position="19"/>
        <end position="818"/>
    </location>
</feature>
<feature type="domain" description="BIG2" evidence="2">
    <location>
        <begin position="20"/>
        <end position="109"/>
    </location>
</feature>
<dbReference type="Pfam" id="PF02368">
    <property type="entry name" value="Big_2"/>
    <property type="match status" value="1"/>
</dbReference>
<protein>
    <submittedName>
        <fullName evidence="3">Ig-like domain-containing protein</fullName>
    </submittedName>
</protein>
<evidence type="ECO:0000313" key="3">
    <source>
        <dbReference type="EMBL" id="XBH13278.1"/>
    </source>
</evidence>
<gene>
    <name evidence="3" type="ORF">P8936_16555</name>
</gene>
<keyword evidence="1" id="KW-0732">Signal</keyword>
<dbReference type="EMBL" id="CP121195">
    <property type="protein sequence ID" value="XBH13278.1"/>
    <property type="molecule type" value="Genomic_DNA"/>
</dbReference>
<feature type="domain" description="BIG2" evidence="2">
    <location>
        <begin position="133"/>
        <end position="211"/>
    </location>
</feature>
<dbReference type="InterPro" id="IPR003343">
    <property type="entry name" value="Big_2"/>
</dbReference>
<organism evidence="3">
    <name type="scientific">Edaphobacter paludis</name>
    <dbReference type="NCBI Taxonomy" id="3035702"/>
    <lineage>
        <taxon>Bacteria</taxon>
        <taxon>Pseudomonadati</taxon>
        <taxon>Acidobacteriota</taxon>
        <taxon>Terriglobia</taxon>
        <taxon>Terriglobales</taxon>
        <taxon>Acidobacteriaceae</taxon>
        <taxon>Edaphobacter</taxon>
    </lineage>
</organism>